<gene>
    <name evidence="1" type="ORF">IRZ65_16455</name>
    <name evidence="2" type="ORF">NCTC11842_02370</name>
</gene>
<name>A0A2X2ELH0_PSELU</name>
<reference evidence="1 4" key="2">
    <citation type="submission" date="2020-10" db="EMBL/GenBank/DDBJ databases">
        <title>Genome sequences of Pseudomonas isolates.</title>
        <authorList>
            <person name="Wessels L."/>
            <person name="Reich F."/>
            <person name="Hammerl J."/>
        </authorList>
    </citation>
    <scope>NUCLEOTIDE SEQUENCE [LARGE SCALE GENOMIC DNA]</scope>
    <source>
        <strain evidence="1 4">20-MO00624-0</strain>
    </source>
</reference>
<evidence type="ECO:0000313" key="2">
    <source>
        <dbReference type="EMBL" id="SPZ07520.1"/>
    </source>
</evidence>
<dbReference type="RefSeq" id="WP_073450255.1">
    <property type="nucleotide sequence ID" value="NZ_FQYS01000009.1"/>
</dbReference>
<organism evidence="2 3">
    <name type="scientific">Pseudomonas luteola</name>
    <dbReference type="NCBI Taxonomy" id="47886"/>
    <lineage>
        <taxon>Bacteria</taxon>
        <taxon>Pseudomonadati</taxon>
        <taxon>Pseudomonadota</taxon>
        <taxon>Gammaproteobacteria</taxon>
        <taxon>Pseudomonadales</taxon>
        <taxon>Pseudomonadaceae</taxon>
        <taxon>Pseudomonas</taxon>
    </lineage>
</organism>
<dbReference type="EMBL" id="JADMCD010000009">
    <property type="protein sequence ID" value="MBF8642273.1"/>
    <property type="molecule type" value="Genomic_DNA"/>
</dbReference>
<evidence type="ECO:0000313" key="4">
    <source>
        <dbReference type="Proteomes" id="UP000626180"/>
    </source>
</evidence>
<dbReference type="Proteomes" id="UP000626180">
    <property type="component" value="Unassembled WGS sequence"/>
</dbReference>
<protein>
    <submittedName>
        <fullName evidence="2">Uncharacterized protein</fullName>
    </submittedName>
</protein>
<dbReference type="AlphaFoldDB" id="A0A2X2ELH0"/>
<evidence type="ECO:0000313" key="3">
    <source>
        <dbReference type="Proteomes" id="UP000250443"/>
    </source>
</evidence>
<sequence length="59" mass="7022">MTQWKVTFVNDKDTIQKAEEKLIEAEVMELRGKTATYYDRDDVEIDTDYNVVHVERVIE</sequence>
<dbReference type="EMBL" id="UAUF01000012">
    <property type="protein sequence ID" value="SPZ07520.1"/>
    <property type="molecule type" value="Genomic_DNA"/>
</dbReference>
<proteinExistence type="predicted"/>
<keyword evidence="4" id="KW-1185">Reference proteome</keyword>
<evidence type="ECO:0000313" key="1">
    <source>
        <dbReference type="EMBL" id="MBF8642273.1"/>
    </source>
</evidence>
<reference evidence="2 3" key="1">
    <citation type="submission" date="2018-06" db="EMBL/GenBank/DDBJ databases">
        <authorList>
            <consortium name="Pathogen Informatics"/>
            <person name="Doyle S."/>
        </authorList>
    </citation>
    <scope>NUCLEOTIDE SEQUENCE [LARGE SCALE GENOMIC DNA]</scope>
    <source>
        <strain evidence="2 3">NCTC11842</strain>
    </source>
</reference>
<accession>A0A2X2ELH0</accession>
<dbReference type="Proteomes" id="UP000250443">
    <property type="component" value="Unassembled WGS sequence"/>
</dbReference>